<comment type="caution">
    <text evidence="1">The sequence shown here is derived from an EMBL/GenBank/DDBJ whole genome shotgun (WGS) entry which is preliminary data.</text>
</comment>
<evidence type="ECO:0000313" key="2">
    <source>
        <dbReference type="Proteomes" id="UP000799755"/>
    </source>
</evidence>
<accession>A0ACB6R904</accession>
<keyword evidence="2" id="KW-1185">Reference proteome</keyword>
<protein>
    <submittedName>
        <fullName evidence="1">FAD/NAD(P)-binding domain-containing protein</fullName>
    </submittedName>
</protein>
<organism evidence="1 2">
    <name type="scientific">Lindgomyces ingoldianus</name>
    <dbReference type="NCBI Taxonomy" id="673940"/>
    <lineage>
        <taxon>Eukaryota</taxon>
        <taxon>Fungi</taxon>
        <taxon>Dikarya</taxon>
        <taxon>Ascomycota</taxon>
        <taxon>Pezizomycotina</taxon>
        <taxon>Dothideomycetes</taxon>
        <taxon>Pleosporomycetidae</taxon>
        <taxon>Pleosporales</taxon>
        <taxon>Lindgomycetaceae</taxon>
        <taxon>Lindgomyces</taxon>
    </lineage>
</organism>
<dbReference type="Proteomes" id="UP000799755">
    <property type="component" value="Unassembled WGS sequence"/>
</dbReference>
<dbReference type="EMBL" id="MU003496">
    <property type="protein sequence ID" value="KAF2475225.1"/>
    <property type="molecule type" value="Genomic_DNA"/>
</dbReference>
<name>A0ACB6R904_9PLEO</name>
<sequence>MLGKACWSIVALAIGKACGSIINEDVAVLGGGASGTYAAVRLREDFNTSIVVIEQKARLGGHVDTYTIPGINTSVEYGVQTYFQYGAATDFFARFGVEIGVFPRRSLTPINVDISNGALLSAYTPPSMGATGDALATWVNLTEKYESIMEPGYWNFPAGHAIPPELLLPFGEYATKYNLAAAAPRIMAVSNVGIGGLKKVLTLYVMQAFGAPIAKATSLFSPKGNSNSLLYQRAYDLLKDDVLLESRVAEASRELSGIRLVVKREDGTTWLIKAKRLLVTAPPSLPNLEPFDLDKQEKAVFSTWTPTWSFAGVLKVPCIPENYSVSYISSASLPSDHLALRDYPFTLRFDSTGPSGLGLFRVLFATNYTITHAEAKVTISESAQKLVTAGTFNTTSDCKVDFVAFTDHNSILWRQSVEQIKAGFVQKLYALQGHRATWYTGGLFGSDYTSTVWALTSTVLPKLLKGL</sequence>
<proteinExistence type="predicted"/>
<gene>
    <name evidence="1" type="ORF">BDR25DRAFT_382094</name>
</gene>
<reference evidence="1" key="1">
    <citation type="journal article" date="2020" name="Stud. Mycol.">
        <title>101 Dothideomycetes genomes: a test case for predicting lifestyles and emergence of pathogens.</title>
        <authorList>
            <person name="Haridas S."/>
            <person name="Albert R."/>
            <person name="Binder M."/>
            <person name="Bloem J."/>
            <person name="Labutti K."/>
            <person name="Salamov A."/>
            <person name="Andreopoulos B."/>
            <person name="Baker S."/>
            <person name="Barry K."/>
            <person name="Bills G."/>
            <person name="Bluhm B."/>
            <person name="Cannon C."/>
            <person name="Castanera R."/>
            <person name="Culley D."/>
            <person name="Daum C."/>
            <person name="Ezra D."/>
            <person name="Gonzalez J."/>
            <person name="Henrissat B."/>
            <person name="Kuo A."/>
            <person name="Liang C."/>
            <person name="Lipzen A."/>
            <person name="Lutzoni F."/>
            <person name="Magnuson J."/>
            <person name="Mondo S."/>
            <person name="Nolan M."/>
            <person name="Ohm R."/>
            <person name="Pangilinan J."/>
            <person name="Park H.-J."/>
            <person name="Ramirez L."/>
            <person name="Alfaro M."/>
            <person name="Sun H."/>
            <person name="Tritt A."/>
            <person name="Yoshinaga Y."/>
            <person name="Zwiers L.-H."/>
            <person name="Turgeon B."/>
            <person name="Goodwin S."/>
            <person name="Spatafora J."/>
            <person name="Crous P."/>
            <person name="Grigoriev I."/>
        </authorList>
    </citation>
    <scope>NUCLEOTIDE SEQUENCE</scope>
    <source>
        <strain evidence="1">ATCC 200398</strain>
    </source>
</reference>
<evidence type="ECO:0000313" key="1">
    <source>
        <dbReference type="EMBL" id="KAF2475225.1"/>
    </source>
</evidence>